<feature type="domain" description="Glycoside hydrolase family 65 C-terminal" evidence="7">
    <location>
        <begin position="723"/>
        <end position="783"/>
    </location>
</feature>
<dbReference type="FunFam" id="1.50.10.10:FF:000053">
    <property type="entry name" value="Putative glycosyl hydrolase"/>
    <property type="match status" value="1"/>
</dbReference>
<dbReference type="Gene3D" id="1.50.10.10">
    <property type="match status" value="1"/>
</dbReference>
<dbReference type="InterPro" id="IPR037018">
    <property type="entry name" value="GH65_N"/>
</dbReference>
<dbReference type="Pfam" id="PF03636">
    <property type="entry name" value="Glyco_hydro_65N"/>
    <property type="match status" value="1"/>
</dbReference>
<dbReference type="Pfam" id="PF03632">
    <property type="entry name" value="Glyco_hydro_65m"/>
    <property type="match status" value="1"/>
</dbReference>
<dbReference type="EMBL" id="JMIH01000016">
    <property type="protein sequence ID" value="KEO74039.1"/>
    <property type="molecule type" value="Genomic_DNA"/>
</dbReference>
<dbReference type="SUPFAM" id="SSF74650">
    <property type="entry name" value="Galactose mutarotase-like"/>
    <property type="match status" value="1"/>
</dbReference>
<evidence type="ECO:0000256" key="3">
    <source>
        <dbReference type="ARBA" id="ARBA00022679"/>
    </source>
</evidence>
<dbReference type="PANTHER" id="PTHR11051:SF8">
    <property type="entry name" value="PROTEIN-GLUCOSYLGALACTOSYLHYDROXYLYSINE GLUCOSIDASE"/>
    <property type="match status" value="1"/>
</dbReference>
<feature type="binding site" evidence="5">
    <location>
        <begin position="613"/>
        <end position="614"/>
    </location>
    <ligand>
        <name>substrate</name>
    </ligand>
</feature>
<dbReference type="GO" id="GO:0016757">
    <property type="term" value="F:glycosyltransferase activity"/>
    <property type="evidence" value="ECO:0007669"/>
    <property type="project" value="UniProtKB-KW"/>
</dbReference>
<dbReference type="Proteomes" id="UP000027821">
    <property type="component" value="Unassembled WGS sequence"/>
</dbReference>
<gene>
    <name evidence="9" type="ORF">EL17_07785</name>
</gene>
<feature type="domain" description="Glycoside hydrolase family 65 N-terminal" evidence="8">
    <location>
        <begin position="6"/>
        <end position="262"/>
    </location>
</feature>
<proteinExistence type="inferred from homology"/>
<protein>
    <submittedName>
        <fullName evidence="9">Trehalose 6-phosphate phosphorylase</fullName>
    </submittedName>
</protein>
<dbReference type="PIRSF" id="PIRSF036289">
    <property type="entry name" value="Glycosyl_hydrolase_malt_phosph"/>
    <property type="match status" value="1"/>
</dbReference>
<dbReference type="InterPro" id="IPR011013">
    <property type="entry name" value="Gal_mutarotase_sf_dom"/>
</dbReference>
<dbReference type="OrthoDB" id="9758855at2"/>
<dbReference type="Gene3D" id="2.70.98.40">
    <property type="entry name" value="Glycoside hydrolase, family 65, N-terminal domain"/>
    <property type="match status" value="1"/>
</dbReference>
<comment type="similarity">
    <text evidence="1">Belongs to the glycosyl hydrolase 65 family.</text>
</comment>
<dbReference type="AlphaFoldDB" id="A0A074KYL2"/>
<evidence type="ECO:0000313" key="9">
    <source>
        <dbReference type="EMBL" id="KEO74039.1"/>
    </source>
</evidence>
<feature type="active site" description="Proton donor" evidence="4">
    <location>
        <position position="492"/>
    </location>
</feature>
<dbReference type="SUPFAM" id="SSF48208">
    <property type="entry name" value="Six-hairpin glycosidases"/>
    <property type="match status" value="1"/>
</dbReference>
<evidence type="ECO:0000259" key="7">
    <source>
        <dbReference type="Pfam" id="PF03633"/>
    </source>
</evidence>
<keyword evidence="3" id="KW-0808">Transferase</keyword>
<keyword evidence="10" id="KW-1185">Reference proteome</keyword>
<keyword evidence="2" id="KW-0328">Glycosyltransferase</keyword>
<dbReference type="Pfam" id="PF03633">
    <property type="entry name" value="Glyco_hydro_65C"/>
    <property type="match status" value="1"/>
</dbReference>
<dbReference type="Gene3D" id="2.60.420.10">
    <property type="entry name" value="Maltose phosphorylase, domain 3"/>
    <property type="match status" value="1"/>
</dbReference>
<evidence type="ECO:0000256" key="4">
    <source>
        <dbReference type="PIRSR" id="PIRSR036289-50"/>
    </source>
</evidence>
<evidence type="ECO:0000313" key="10">
    <source>
        <dbReference type="Proteomes" id="UP000027821"/>
    </source>
</evidence>
<feature type="domain" description="Glycoside hydrolase family 65 central catalytic" evidence="6">
    <location>
        <begin position="316"/>
        <end position="712"/>
    </location>
</feature>
<evidence type="ECO:0000256" key="1">
    <source>
        <dbReference type="ARBA" id="ARBA00006768"/>
    </source>
</evidence>
<feature type="binding site" evidence="5">
    <location>
        <begin position="353"/>
        <end position="354"/>
    </location>
    <ligand>
        <name>substrate</name>
    </ligand>
</feature>
<dbReference type="InterPro" id="IPR008928">
    <property type="entry name" value="6-hairpin_glycosidase_sf"/>
</dbReference>
<dbReference type="InterPro" id="IPR005195">
    <property type="entry name" value="Glyco_hydro_65_M"/>
</dbReference>
<reference evidence="9 10" key="1">
    <citation type="submission" date="2014-04" db="EMBL/GenBank/DDBJ databases">
        <title>Characterization and application of a salt tolerant electro-active bacterium.</title>
        <authorList>
            <person name="Yang L."/>
            <person name="Wei S."/>
            <person name="Tay Q.X.M."/>
        </authorList>
    </citation>
    <scope>NUCLEOTIDE SEQUENCE [LARGE SCALE GENOMIC DNA]</scope>
    <source>
        <strain evidence="9 10">LY1</strain>
    </source>
</reference>
<dbReference type="InterPro" id="IPR017045">
    <property type="entry name" value="Malt_Pase/Glycosyl_Hdrlase"/>
</dbReference>
<dbReference type="GO" id="GO:0004553">
    <property type="term" value="F:hydrolase activity, hydrolyzing O-glycosyl compounds"/>
    <property type="evidence" value="ECO:0007669"/>
    <property type="project" value="TreeGrafter"/>
</dbReference>
<dbReference type="eggNOG" id="COG1554">
    <property type="taxonomic scope" value="Bacteria"/>
</dbReference>
<dbReference type="InterPro" id="IPR005194">
    <property type="entry name" value="Glyco_hydro_65_C"/>
</dbReference>
<evidence type="ECO:0000256" key="2">
    <source>
        <dbReference type="ARBA" id="ARBA00022676"/>
    </source>
</evidence>
<dbReference type="GO" id="GO:0005975">
    <property type="term" value="P:carbohydrate metabolic process"/>
    <property type="evidence" value="ECO:0007669"/>
    <property type="project" value="InterPro"/>
</dbReference>
<dbReference type="STRING" id="1048983.EL17_07785"/>
<comment type="caution">
    <text evidence="9">The sequence shown here is derived from an EMBL/GenBank/DDBJ whole genome shotgun (WGS) entry which is preliminary data.</text>
</comment>
<dbReference type="GO" id="GO:0030246">
    <property type="term" value="F:carbohydrate binding"/>
    <property type="evidence" value="ECO:0007669"/>
    <property type="project" value="InterPro"/>
</dbReference>
<evidence type="ECO:0000259" key="8">
    <source>
        <dbReference type="Pfam" id="PF03636"/>
    </source>
</evidence>
<accession>A0A074KYL2</accession>
<dbReference type="PANTHER" id="PTHR11051">
    <property type="entry name" value="GLYCOSYL HYDROLASE-RELATED"/>
    <property type="match status" value="1"/>
</dbReference>
<organism evidence="9 10">
    <name type="scientific">Anditalea andensis</name>
    <dbReference type="NCBI Taxonomy" id="1048983"/>
    <lineage>
        <taxon>Bacteria</taxon>
        <taxon>Pseudomonadati</taxon>
        <taxon>Bacteroidota</taxon>
        <taxon>Cytophagia</taxon>
        <taxon>Cytophagales</taxon>
        <taxon>Cytophagaceae</taxon>
        <taxon>Anditalea</taxon>
    </lineage>
</organism>
<name>A0A074KYL2_9BACT</name>
<evidence type="ECO:0000256" key="5">
    <source>
        <dbReference type="PIRSR" id="PIRSR036289-51"/>
    </source>
</evidence>
<dbReference type="RefSeq" id="WP_035073418.1">
    <property type="nucleotide sequence ID" value="NZ_JMIH01000016.1"/>
</dbReference>
<dbReference type="InterPro" id="IPR005196">
    <property type="entry name" value="Glyco_hydro_65_N"/>
</dbReference>
<evidence type="ECO:0000259" key="6">
    <source>
        <dbReference type="Pfam" id="PF03632"/>
    </source>
</evidence>
<dbReference type="InterPro" id="IPR012341">
    <property type="entry name" value="6hp_glycosidase-like_sf"/>
</dbReference>
<sequence>MRFSITYNEWIPKEQKLRESLCTLGNGYIATRGAAEECVADKIHYPGTYLAGGFDRAVTKIADKDIENEDFVNFPNWLCLKFRPEGGEWIDLDQMIIHHFQQVLDMKKGLLIRSFTVEDKKGRKTSIKSSRLVSMREKHLAAIAWELTAENWSGKGEICSALDGRVINGGVPRYSDLESHHLEPKYTQEQKDNSILLVVETKQSNLVMAQACSTNVYLNGKEAPMQLNINQEKNYIEQMISFDLDEGHQYKVEKIVSIYSSRDRAITEPSHEACMAIERTGRFEEIAFRHFQAYERLWHKADIGIIDGDKNQLLIRLHIFHILQTVSLNTIGLDVGVPARGLHGEAYRGHIFWDELYIFPYLNLRFPEISRSLLKYRFFRLKEARYIASERGKNGALFPWQSGSNGREESQKMHLNPESGNWIPDNTHLQSHINSAIAYNIWHYYLATEDQHFLSFFGTEIFCSIACFWASMAEYNEAKERYEIKGVVGPDEYHTAYPGSENHGLDNNAYTNVMAAWVLQKAIVILDLIEKSRKRELLKELDISNTEIEKWKEISEKIYVPFLEDGIIAQFDGYDKLEEFPWEDYSKKYGDIHRLDRILEKEGDDVNKYKASKQADLLMLFYLFTPSDIKEIFQKLGYEFNDSMIYKNVQYYNERTSHGSTLSRLVFSWIQLRYDKEKSWQDFEQVLISDFEDIQGGTTAEGIHLGAMAGSLDLVQRGFLGIEVNDKALWINPDIPEHIKKITLRIKYRKHWISISANHHTLKISFEEGWSNMVHIGVIDKMYEFKQGEVREFSISSSSPVE</sequence>